<accession>A0A937VYM1</accession>
<evidence type="ECO:0000256" key="5">
    <source>
        <dbReference type="ARBA" id="ARBA00022679"/>
    </source>
</evidence>
<dbReference type="AlphaFoldDB" id="A0A937VYM1"/>
<evidence type="ECO:0000256" key="1">
    <source>
        <dbReference type="ARBA" id="ARBA00004496"/>
    </source>
</evidence>
<dbReference type="Proteomes" id="UP000712673">
    <property type="component" value="Unassembled WGS sequence"/>
</dbReference>
<organism evidence="8 9">
    <name type="scientific">Tectimicrobiota bacterium</name>
    <dbReference type="NCBI Taxonomy" id="2528274"/>
    <lineage>
        <taxon>Bacteria</taxon>
        <taxon>Pseudomonadati</taxon>
        <taxon>Nitrospinota/Tectimicrobiota group</taxon>
        <taxon>Candidatus Tectimicrobiota</taxon>
    </lineage>
</organism>
<keyword evidence="5 7" id="KW-0808">Transferase</keyword>
<dbReference type="Gene3D" id="3.40.50.150">
    <property type="entry name" value="Vaccinia Virus protein VP39"/>
    <property type="match status" value="1"/>
</dbReference>
<evidence type="ECO:0000256" key="4">
    <source>
        <dbReference type="ARBA" id="ARBA00022603"/>
    </source>
</evidence>
<dbReference type="GO" id="GO:0004719">
    <property type="term" value="F:protein-L-isoaspartate (D-aspartate) O-methyltransferase activity"/>
    <property type="evidence" value="ECO:0007669"/>
    <property type="project" value="UniProtKB-UniRule"/>
</dbReference>
<gene>
    <name evidence="7" type="primary">pcm</name>
    <name evidence="8" type="ORF">FJZ47_06800</name>
</gene>
<sequence>MATPHGTQQEQAYTAERLAMVRTQLQERGITDARVLQAMRTVPRHAFVPPAWRQEAYSDHPLPIAKNQTISQPYIVAMMTQSLALQEHERVLEVGTGSGYQAAVLSHLVAHVYSIEYFPVLAEQARTVLQQLGYHNIEVLTGDGSLGLPAYAPYDGIIVTAAAPHVPQSLLTQLADGARLVIPVGSRASQALRLITRHGEHYQEQRSILCRFVPLRGEEGWHDGTRA</sequence>
<evidence type="ECO:0000313" key="9">
    <source>
        <dbReference type="Proteomes" id="UP000712673"/>
    </source>
</evidence>
<dbReference type="CDD" id="cd02440">
    <property type="entry name" value="AdoMet_MTases"/>
    <property type="match status" value="1"/>
</dbReference>
<keyword evidence="4 7" id="KW-0489">Methyltransferase</keyword>
<dbReference type="Pfam" id="PF01135">
    <property type="entry name" value="PCMT"/>
    <property type="match status" value="1"/>
</dbReference>
<evidence type="ECO:0000256" key="7">
    <source>
        <dbReference type="HAMAP-Rule" id="MF_00090"/>
    </source>
</evidence>
<name>A0A937VYM1_UNCTE</name>
<feature type="active site" evidence="7">
    <location>
        <position position="71"/>
    </location>
</feature>
<dbReference type="PANTHER" id="PTHR11579">
    <property type="entry name" value="PROTEIN-L-ISOASPARTATE O-METHYLTRANSFERASE"/>
    <property type="match status" value="1"/>
</dbReference>
<dbReference type="GO" id="GO:0005737">
    <property type="term" value="C:cytoplasm"/>
    <property type="evidence" value="ECO:0007669"/>
    <property type="project" value="UniProtKB-SubCell"/>
</dbReference>
<dbReference type="InterPro" id="IPR000682">
    <property type="entry name" value="PCMT"/>
</dbReference>
<evidence type="ECO:0000256" key="2">
    <source>
        <dbReference type="ARBA" id="ARBA00005369"/>
    </source>
</evidence>
<comment type="function">
    <text evidence="7">Catalyzes the methyl esterification of L-isoaspartyl residues in peptides and proteins that result from spontaneous decomposition of normal L-aspartyl and L-asparaginyl residues. It plays a role in the repair and/or degradation of damaged proteins.</text>
</comment>
<evidence type="ECO:0000256" key="3">
    <source>
        <dbReference type="ARBA" id="ARBA00022490"/>
    </source>
</evidence>
<dbReference type="FunFam" id="3.40.50.150:FF:000010">
    <property type="entry name" value="Protein-L-isoaspartate O-methyltransferase"/>
    <property type="match status" value="1"/>
</dbReference>
<keyword evidence="3 7" id="KW-0963">Cytoplasm</keyword>
<keyword evidence="6 7" id="KW-0949">S-adenosyl-L-methionine</keyword>
<dbReference type="EMBL" id="VGLS01000151">
    <property type="protein sequence ID" value="MBM3223491.1"/>
    <property type="molecule type" value="Genomic_DNA"/>
</dbReference>
<dbReference type="HAMAP" id="MF_00090">
    <property type="entry name" value="PIMT"/>
    <property type="match status" value="1"/>
</dbReference>
<dbReference type="InterPro" id="IPR029063">
    <property type="entry name" value="SAM-dependent_MTases_sf"/>
</dbReference>
<dbReference type="GO" id="GO:0030091">
    <property type="term" value="P:protein repair"/>
    <property type="evidence" value="ECO:0007669"/>
    <property type="project" value="UniProtKB-UniRule"/>
</dbReference>
<evidence type="ECO:0000256" key="6">
    <source>
        <dbReference type="ARBA" id="ARBA00022691"/>
    </source>
</evidence>
<dbReference type="SUPFAM" id="SSF53335">
    <property type="entry name" value="S-adenosyl-L-methionine-dependent methyltransferases"/>
    <property type="match status" value="1"/>
</dbReference>
<comment type="similarity">
    <text evidence="2 7">Belongs to the methyltransferase superfamily. L-isoaspartyl/D-aspartyl protein methyltransferase family.</text>
</comment>
<proteinExistence type="inferred from homology"/>
<dbReference type="NCBIfam" id="TIGR00080">
    <property type="entry name" value="pimt"/>
    <property type="match status" value="1"/>
</dbReference>
<dbReference type="GO" id="GO:0032259">
    <property type="term" value="P:methylation"/>
    <property type="evidence" value="ECO:0007669"/>
    <property type="project" value="UniProtKB-KW"/>
</dbReference>
<comment type="caution">
    <text evidence="8">The sequence shown here is derived from an EMBL/GenBank/DDBJ whole genome shotgun (WGS) entry which is preliminary data.</text>
</comment>
<dbReference type="PROSITE" id="PS01279">
    <property type="entry name" value="PCMT"/>
    <property type="match status" value="1"/>
</dbReference>
<dbReference type="PANTHER" id="PTHR11579:SF0">
    <property type="entry name" value="PROTEIN-L-ISOASPARTATE(D-ASPARTATE) O-METHYLTRANSFERASE"/>
    <property type="match status" value="1"/>
</dbReference>
<comment type="catalytic activity">
    <reaction evidence="7">
        <text>[protein]-L-isoaspartate + S-adenosyl-L-methionine = [protein]-L-isoaspartate alpha-methyl ester + S-adenosyl-L-homocysteine</text>
        <dbReference type="Rhea" id="RHEA:12705"/>
        <dbReference type="Rhea" id="RHEA-COMP:12143"/>
        <dbReference type="Rhea" id="RHEA-COMP:12144"/>
        <dbReference type="ChEBI" id="CHEBI:57856"/>
        <dbReference type="ChEBI" id="CHEBI:59789"/>
        <dbReference type="ChEBI" id="CHEBI:90596"/>
        <dbReference type="ChEBI" id="CHEBI:90598"/>
        <dbReference type="EC" id="2.1.1.77"/>
    </reaction>
</comment>
<dbReference type="NCBIfam" id="NF001453">
    <property type="entry name" value="PRK00312.1"/>
    <property type="match status" value="1"/>
</dbReference>
<comment type="subcellular location">
    <subcellularLocation>
        <location evidence="1 7">Cytoplasm</location>
    </subcellularLocation>
</comment>
<dbReference type="EC" id="2.1.1.77" evidence="7"/>
<evidence type="ECO:0000313" key="8">
    <source>
        <dbReference type="EMBL" id="MBM3223491.1"/>
    </source>
</evidence>
<reference evidence="8" key="1">
    <citation type="submission" date="2019-03" db="EMBL/GenBank/DDBJ databases">
        <title>Lake Tanganyika Metagenome-Assembled Genomes (MAGs).</title>
        <authorList>
            <person name="Tran P."/>
        </authorList>
    </citation>
    <scope>NUCLEOTIDE SEQUENCE</scope>
    <source>
        <strain evidence="8">K_DeepCast_65m_m2_066</strain>
    </source>
</reference>
<protein>
    <recommendedName>
        <fullName evidence="7">Protein-L-isoaspartate O-methyltransferase</fullName>
        <ecNumber evidence="7">2.1.1.77</ecNumber>
    </recommendedName>
    <alternativeName>
        <fullName evidence="7">L-isoaspartyl protein carboxyl methyltransferase</fullName>
    </alternativeName>
    <alternativeName>
        <fullName evidence="7">Protein L-isoaspartyl methyltransferase</fullName>
    </alternativeName>
    <alternativeName>
        <fullName evidence="7">Protein-beta-aspartate methyltransferase</fullName>
        <shortName evidence="7">PIMT</shortName>
    </alternativeName>
</protein>